<gene>
    <name evidence="6" type="primary">fes</name>
    <name evidence="6" type="ORF">G9H71_10000</name>
</gene>
<dbReference type="NCBIfam" id="NF007758">
    <property type="entry name" value="PRK10439.1"/>
    <property type="match status" value="1"/>
</dbReference>
<feature type="domain" description="Enterochelin esterase N-terminal" evidence="5">
    <location>
        <begin position="28"/>
        <end position="131"/>
    </location>
</feature>
<dbReference type="EC" id="3.1.1.-" evidence="6"/>
<dbReference type="InterPro" id="IPR000801">
    <property type="entry name" value="Esterase-like"/>
</dbReference>
<comment type="subcellular location">
    <subcellularLocation>
        <location evidence="1">Cytoplasm</location>
    </subcellularLocation>
</comment>
<organism evidence="6 7">
    <name type="scientific">Motilibacter deserti</name>
    <dbReference type="NCBI Taxonomy" id="2714956"/>
    <lineage>
        <taxon>Bacteria</taxon>
        <taxon>Bacillati</taxon>
        <taxon>Actinomycetota</taxon>
        <taxon>Actinomycetes</taxon>
        <taxon>Motilibacterales</taxon>
        <taxon>Motilibacteraceae</taxon>
        <taxon>Motilibacter</taxon>
    </lineage>
</organism>
<protein>
    <submittedName>
        <fullName evidence="6">Enterochelin esterase</fullName>
        <ecNumber evidence="6">3.1.1.-</ecNumber>
    </submittedName>
</protein>
<dbReference type="Proteomes" id="UP000800981">
    <property type="component" value="Unassembled WGS sequence"/>
</dbReference>
<evidence type="ECO:0000256" key="3">
    <source>
        <dbReference type="ARBA" id="ARBA00022801"/>
    </source>
</evidence>
<dbReference type="Gene3D" id="3.40.50.1820">
    <property type="entry name" value="alpha/beta hydrolase"/>
    <property type="match status" value="1"/>
</dbReference>
<evidence type="ECO:0000256" key="1">
    <source>
        <dbReference type="ARBA" id="ARBA00004496"/>
    </source>
</evidence>
<proteinExistence type="inferred from homology"/>
<dbReference type="InterPro" id="IPR014756">
    <property type="entry name" value="Ig_E-set"/>
</dbReference>
<keyword evidence="2" id="KW-0963">Cytoplasm</keyword>
<keyword evidence="3 6" id="KW-0378">Hydrolase</keyword>
<name>A0ABX0GT74_9ACTN</name>
<evidence type="ECO:0000259" key="5">
    <source>
        <dbReference type="Pfam" id="PF11806"/>
    </source>
</evidence>
<evidence type="ECO:0000256" key="4">
    <source>
        <dbReference type="ARBA" id="ARBA00024201"/>
    </source>
</evidence>
<dbReference type="SUPFAM" id="SSF53474">
    <property type="entry name" value="alpha/beta-Hydrolases"/>
    <property type="match status" value="1"/>
</dbReference>
<dbReference type="InterPro" id="IPR029058">
    <property type="entry name" value="AB_hydrolase_fold"/>
</dbReference>
<dbReference type="Pfam" id="PF11806">
    <property type="entry name" value="Enterochelin_N"/>
    <property type="match status" value="1"/>
</dbReference>
<dbReference type="GO" id="GO:0016787">
    <property type="term" value="F:hydrolase activity"/>
    <property type="evidence" value="ECO:0007669"/>
    <property type="project" value="UniProtKB-KW"/>
</dbReference>
<evidence type="ECO:0000313" key="7">
    <source>
        <dbReference type="Proteomes" id="UP000800981"/>
    </source>
</evidence>
<comment type="caution">
    <text evidence="6">The sequence shown here is derived from an EMBL/GenBank/DDBJ whole genome shotgun (WGS) entry which is preliminary data.</text>
</comment>
<dbReference type="InterPro" id="IPR021764">
    <property type="entry name" value="Enterochelin_esterase_N"/>
</dbReference>
<keyword evidence="7" id="KW-1185">Reference proteome</keyword>
<comment type="similarity">
    <text evidence="4">Belongs to the Fes family.</text>
</comment>
<dbReference type="SUPFAM" id="SSF81296">
    <property type="entry name" value="E set domains"/>
    <property type="match status" value="1"/>
</dbReference>
<sequence>MQRLWDEAEAAGTPLLEPAGSPDECVATFLWRGEAGRVLLLANKLTDRSHLERSLMERVPGTDVWHLSYRLPTRWRGSYVFAPGPAGDTAALRELASRAGLPDPYNCRILLQPPGVGARSVAELPQAPAQAYLRARPGVPRGEVVEHDVQGAELGSRRVWAYTPAAPAGSALPLLVLLDGEMWLHRLSIVPTLDNLIADGAVPPLVAVMPEAGTREARFRDLSCSDSFTRFLATELAPWASASLGATEDPARTVVAGQSLGGLAAAYAALEHPDRLGAVLAQSGSWWWPSANPDGVPPEALTRRVRERASVPVRFYLENGTDEWVSLEPARRLRDALRGRGYTVDYREFCGGHDQACWRGGIADGLTALLRGA</sequence>
<dbReference type="InterPro" id="IPR050583">
    <property type="entry name" value="Mycobacterial_A85_antigen"/>
</dbReference>
<dbReference type="Pfam" id="PF00756">
    <property type="entry name" value="Esterase"/>
    <property type="match status" value="1"/>
</dbReference>
<accession>A0ABX0GT74</accession>
<dbReference type="Gene3D" id="2.60.40.10">
    <property type="entry name" value="Immunoglobulins"/>
    <property type="match status" value="1"/>
</dbReference>
<dbReference type="PANTHER" id="PTHR48098">
    <property type="entry name" value="ENTEROCHELIN ESTERASE-RELATED"/>
    <property type="match status" value="1"/>
</dbReference>
<dbReference type="EMBL" id="JAANNP010000004">
    <property type="protein sequence ID" value="NHC14113.1"/>
    <property type="molecule type" value="Genomic_DNA"/>
</dbReference>
<dbReference type="PANTHER" id="PTHR48098:SF3">
    <property type="entry name" value="IRON(III) ENTEROBACTIN ESTERASE"/>
    <property type="match status" value="1"/>
</dbReference>
<evidence type="ECO:0000313" key="6">
    <source>
        <dbReference type="EMBL" id="NHC14113.1"/>
    </source>
</evidence>
<reference evidence="6 7" key="1">
    <citation type="submission" date="2020-03" db="EMBL/GenBank/DDBJ databases">
        <title>Two novel Motilibacter sp.</title>
        <authorList>
            <person name="Liu S."/>
        </authorList>
    </citation>
    <scope>NUCLEOTIDE SEQUENCE [LARGE SCALE GENOMIC DNA]</scope>
    <source>
        <strain evidence="6 7">E257</strain>
    </source>
</reference>
<evidence type="ECO:0000256" key="2">
    <source>
        <dbReference type="ARBA" id="ARBA00022490"/>
    </source>
</evidence>
<dbReference type="InterPro" id="IPR013783">
    <property type="entry name" value="Ig-like_fold"/>
</dbReference>